<protein>
    <submittedName>
        <fullName evidence="2">Uncharacterized protein</fullName>
    </submittedName>
</protein>
<dbReference type="AlphaFoldDB" id="A0A8T0ISC6"/>
<accession>A0A8T0ISC6</accession>
<dbReference type="Proteomes" id="UP000822688">
    <property type="component" value="Chromosome 2"/>
</dbReference>
<keyword evidence="3" id="KW-1185">Reference proteome</keyword>
<reference evidence="2" key="1">
    <citation type="submission" date="2020-06" db="EMBL/GenBank/DDBJ databases">
        <title>WGS assembly of Ceratodon purpureus strain R40.</title>
        <authorList>
            <person name="Carey S.B."/>
            <person name="Jenkins J."/>
            <person name="Shu S."/>
            <person name="Lovell J.T."/>
            <person name="Sreedasyam A."/>
            <person name="Maumus F."/>
            <person name="Tiley G.P."/>
            <person name="Fernandez-Pozo N."/>
            <person name="Barry K."/>
            <person name="Chen C."/>
            <person name="Wang M."/>
            <person name="Lipzen A."/>
            <person name="Daum C."/>
            <person name="Saski C.A."/>
            <person name="Payton A.C."/>
            <person name="Mcbreen J.C."/>
            <person name="Conrad R.E."/>
            <person name="Kollar L.M."/>
            <person name="Olsson S."/>
            <person name="Huttunen S."/>
            <person name="Landis J.B."/>
            <person name="Wickett N.J."/>
            <person name="Johnson M.G."/>
            <person name="Rensing S.A."/>
            <person name="Grimwood J."/>
            <person name="Schmutz J."/>
            <person name="Mcdaniel S.F."/>
        </authorList>
    </citation>
    <scope>NUCLEOTIDE SEQUENCE</scope>
    <source>
        <strain evidence="2">R40</strain>
    </source>
</reference>
<organism evidence="2 3">
    <name type="scientific">Ceratodon purpureus</name>
    <name type="common">Fire moss</name>
    <name type="synonym">Dicranum purpureum</name>
    <dbReference type="NCBI Taxonomy" id="3225"/>
    <lineage>
        <taxon>Eukaryota</taxon>
        <taxon>Viridiplantae</taxon>
        <taxon>Streptophyta</taxon>
        <taxon>Embryophyta</taxon>
        <taxon>Bryophyta</taxon>
        <taxon>Bryophytina</taxon>
        <taxon>Bryopsida</taxon>
        <taxon>Dicranidae</taxon>
        <taxon>Pseudoditrichales</taxon>
        <taxon>Ditrichaceae</taxon>
        <taxon>Ceratodon</taxon>
    </lineage>
</organism>
<sequence>MITRTPQCMILCHSLRRLHMYCRDSNRMHRVSTECDVNIAWMQGTVTLIGDADRFRTSAEDSRGHQKVVIPKSEKKHIYT</sequence>
<proteinExistence type="predicted"/>
<gene>
    <name evidence="2" type="ORF">KC19_2G051200</name>
</gene>
<comment type="caution">
    <text evidence="2">The sequence shown here is derived from an EMBL/GenBank/DDBJ whole genome shotgun (WGS) entry which is preliminary data.</text>
</comment>
<feature type="region of interest" description="Disordered" evidence="1">
    <location>
        <begin position="59"/>
        <end position="80"/>
    </location>
</feature>
<dbReference type="EMBL" id="CM026422">
    <property type="protein sequence ID" value="KAG0585945.1"/>
    <property type="molecule type" value="Genomic_DNA"/>
</dbReference>
<evidence type="ECO:0000313" key="2">
    <source>
        <dbReference type="EMBL" id="KAG0585945.1"/>
    </source>
</evidence>
<evidence type="ECO:0000313" key="3">
    <source>
        <dbReference type="Proteomes" id="UP000822688"/>
    </source>
</evidence>
<evidence type="ECO:0000256" key="1">
    <source>
        <dbReference type="SAM" id="MobiDB-lite"/>
    </source>
</evidence>
<name>A0A8T0ISC6_CERPU</name>